<evidence type="ECO:0000313" key="1">
    <source>
        <dbReference type="EMBL" id="NDY41968.1"/>
    </source>
</evidence>
<dbReference type="Proteomes" id="UP000469346">
    <property type="component" value="Unassembled WGS sequence"/>
</dbReference>
<comment type="caution">
    <text evidence="1">The sequence shown here is derived from an EMBL/GenBank/DDBJ whole genome shotgun (WGS) entry which is preliminary data.</text>
</comment>
<accession>A0A6N9TLP9</accession>
<dbReference type="EMBL" id="JAAGRR010000027">
    <property type="protein sequence ID" value="NDY41968.1"/>
    <property type="molecule type" value="Genomic_DNA"/>
</dbReference>
<keyword evidence="2" id="KW-1185">Reference proteome</keyword>
<protein>
    <submittedName>
        <fullName evidence="1">Uncharacterized protein</fullName>
    </submittedName>
</protein>
<proteinExistence type="predicted"/>
<sequence length="177" mass="19171">MKQVRNGPAIPVGVDHPIGEKIAAARRLLAVHGAALHSDPAVAGLLGRYRAALRDSRREMEAGGIVAECTECAVVDGGSCCGRGIENRFDAVLLLVNLLLGAELPDRPEDPDGCWFLGAAGCRIPARHVICINYVCPRLVRRLGPEGLRSYQARVAREADLGFALEEALKRWLRNRT</sequence>
<gene>
    <name evidence="1" type="ORF">G3N55_03775</name>
</gene>
<organism evidence="1 2">
    <name type="scientific">Dissulfurirhabdus thermomarina</name>
    <dbReference type="NCBI Taxonomy" id="1765737"/>
    <lineage>
        <taxon>Bacteria</taxon>
        <taxon>Deltaproteobacteria</taxon>
        <taxon>Dissulfurirhabdaceae</taxon>
        <taxon>Dissulfurirhabdus</taxon>
    </lineage>
</organism>
<name>A0A6N9TLP9_DISTH</name>
<dbReference type="RefSeq" id="WP_163298117.1">
    <property type="nucleotide sequence ID" value="NZ_JAAGRR010000027.1"/>
</dbReference>
<evidence type="ECO:0000313" key="2">
    <source>
        <dbReference type="Proteomes" id="UP000469346"/>
    </source>
</evidence>
<dbReference type="AlphaFoldDB" id="A0A6N9TLP9"/>
<reference evidence="1 2" key="1">
    <citation type="submission" date="2020-02" db="EMBL/GenBank/DDBJ databases">
        <title>Comparative genomics of sulfur disproportionating microorganisms.</title>
        <authorList>
            <person name="Ward L.M."/>
            <person name="Bertran E."/>
            <person name="Johnston D.T."/>
        </authorList>
    </citation>
    <scope>NUCLEOTIDE SEQUENCE [LARGE SCALE GENOMIC DNA]</scope>
    <source>
        <strain evidence="1 2">DSM 100025</strain>
    </source>
</reference>